<sequence length="393" mass="39579">MNAAERRRGASAGILLLAIGLSVRFPITSVSPLLSDIGAAYALPASGLAVLSSLPVLMFGLASPFAPVLVRRLGLSRAITVLLALLALATLLRPLSAPLLFAGVVLGGATIALLGILAPQVIRQALPERGGFWTGVYTTSFGVSAAAGAALAVPILHLLGDSVSAALMVWGIPLLVAVALALGLGSALGERGTPGGHAPAQPWTAILRTRGIWAVTGFFGCQALIYFSLTAWLPTIALSRGMTPSESGLLLAWLSVAGLPASLVAPTLAGRPRLRTPLIVGVALLSIVGLLGLAYGPIEFAPLVVALLGIAQSGAFGLAIALIVFTTPSVAQTATFSAVSQGVGYAFAATGPLLLGLFADAGIAWSAALLLLVAVAVAELCFGVASSRASQRP</sequence>
<dbReference type="PANTHER" id="PTHR23523">
    <property type="match status" value="1"/>
</dbReference>
<proteinExistence type="predicted"/>
<dbReference type="InterPro" id="IPR020846">
    <property type="entry name" value="MFS_dom"/>
</dbReference>
<dbReference type="SUPFAM" id="SSF103473">
    <property type="entry name" value="MFS general substrate transporter"/>
    <property type="match status" value="1"/>
</dbReference>
<keyword evidence="2 5" id="KW-0812">Transmembrane</keyword>
<gene>
    <name evidence="7" type="ORF">EV139_1230</name>
</gene>
<feature type="transmembrane region" description="Helical" evidence="5">
    <location>
        <begin position="40"/>
        <end position="62"/>
    </location>
</feature>
<dbReference type="InterPro" id="IPR052524">
    <property type="entry name" value="MFS_Cyanate_Porter"/>
</dbReference>
<dbReference type="Pfam" id="PF07690">
    <property type="entry name" value="MFS_1"/>
    <property type="match status" value="1"/>
</dbReference>
<evidence type="ECO:0000256" key="4">
    <source>
        <dbReference type="ARBA" id="ARBA00023136"/>
    </source>
</evidence>
<dbReference type="Proteomes" id="UP000291832">
    <property type="component" value="Unassembled WGS sequence"/>
</dbReference>
<organism evidence="7 8">
    <name type="scientific">Leucobacter luti</name>
    <dbReference type="NCBI Taxonomy" id="340320"/>
    <lineage>
        <taxon>Bacteria</taxon>
        <taxon>Bacillati</taxon>
        <taxon>Actinomycetota</taxon>
        <taxon>Actinomycetes</taxon>
        <taxon>Micrococcales</taxon>
        <taxon>Microbacteriaceae</taxon>
        <taxon>Leucobacter</taxon>
    </lineage>
</organism>
<dbReference type="InterPro" id="IPR036259">
    <property type="entry name" value="MFS_trans_sf"/>
</dbReference>
<feature type="domain" description="Major facilitator superfamily (MFS) profile" evidence="6">
    <location>
        <begin position="206"/>
        <end position="393"/>
    </location>
</feature>
<dbReference type="RefSeq" id="WP_130453411.1">
    <property type="nucleotide sequence ID" value="NZ_QYAG01000001.1"/>
</dbReference>
<protein>
    <submittedName>
        <fullName evidence="7">CP family cyanate transporter-like MFS transporter</fullName>
    </submittedName>
</protein>
<dbReference type="GO" id="GO:0005886">
    <property type="term" value="C:plasma membrane"/>
    <property type="evidence" value="ECO:0007669"/>
    <property type="project" value="UniProtKB-SubCell"/>
</dbReference>
<dbReference type="InterPro" id="IPR011701">
    <property type="entry name" value="MFS"/>
</dbReference>
<feature type="transmembrane region" description="Helical" evidence="5">
    <location>
        <begin position="278"/>
        <end position="298"/>
    </location>
</feature>
<name>A0A4Q7U122_9MICO</name>
<reference evidence="7 8" key="1">
    <citation type="journal article" date="2015" name="Stand. Genomic Sci.">
        <title>Genomic Encyclopedia of Bacterial and Archaeal Type Strains, Phase III: the genomes of soil and plant-associated and newly described type strains.</title>
        <authorList>
            <person name="Whitman W.B."/>
            <person name="Woyke T."/>
            <person name="Klenk H.P."/>
            <person name="Zhou Y."/>
            <person name="Lilburn T.G."/>
            <person name="Beck B.J."/>
            <person name="De Vos P."/>
            <person name="Vandamme P."/>
            <person name="Eisen J.A."/>
            <person name="Garrity G."/>
            <person name="Hugenholtz P."/>
            <person name="Kyrpides N.C."/>
        </authorList>
    </citation>
    <scope>NUCLEOTIDE SEQUENCE [LARGE SCALE GENOMIC DNA]</scope>
    <source>
        <strain evidence="7 8">RF6</strain>
    </source>
</reference>
<keyword evidence="8" id="KW-1185">Reference proteome</keyword>
<evidence type="ECO:0000259" key="6">
    <source>
        <dbReference type="PROSITE" id="PS50850"/>
    </source>
</evidence>
<evidence type="ECO:0000256" key="3">
    <source>
        <dbReference type="ARBA" id="ARBA00022989"/>
    </source>
</evidence>
<dbReference type="PROSITE" id="PS50850">
    <property type="entry name" value="MFS"/>
    <property type="match status" value="1"/>
</dbReference>
<feature type="transmembrane region" description="Helical" evidence="5">
    <location>
        <begin position="74"/>
        <end position="92"/>
    </location>
</feature>
<comment type="subcellular location">
    <subcellularLocation>
        <location evidence="1">Cell membrane</location>
        <topology evidence="1">Multi-pass membrane protein</topology>
    </subcellularLocation>
</comment>
<accession>A0A4Q7U122</accession>
<dbReference type="EMBL" id="SHKI01000003">
    <property type="protein sequence ID" value="RZT67096.1"/>
    <property type="molecule type" value="Genomic_DNA"/>
</dbReference>
<evidence type="ECO:0000256" key="5">
    <source>
        <dbReference type="SAM" id="Phobius"/>
    </source>
</evidence>
<evidence type="ECO:0000313" key="8">
    <source>
        <dbReference type="Proteomes" id="UP000291832"/>
    </source>
</evidence>
<dbReference type="AlphaFoldDB" id="A0A4Q7U122"/>
<dbReference type="OrthoDB" id="5317164at2"/>
<keyword evidence="4 5" id="KW-0472">Membrane</keyword>
<feature type="transmembrane region" description="Helical" evidence="5">
    <location>
        <begin position="210"/>
        <end position="229"/>
    </location>
</feature>
<feature type="transmembrane region" description="Helical" evidence="5">
    <location>
        <begin position="98"/>
        <end position="118"/>
    </location>
</feature>
<evidence type="ECO:0000256" key="2">
    <source>
        <dbReference type="ARBA" id="ARBA00022692"/>
    </source>
</evidence>
<dbReference type="Gene3D" id="1.20.1250.20">
    <property type="entry name" value="MFS general substrate transporter like domains"/>
    <property type="match status" value="2"/>
</dbReference>
<comment type="caution">
    <text evidence="7">The sequence shown here is derived from an EMBL/GenBank/DDBJ whole genome shotgun (WGS) entry which is preliminary data.</text>
</comment>
<keyword evidence="3 5" id="KW-1133">Transmembrane helix</keyword>
<feature type="transmembrane region" description="Helical" evidence="5">
    <location>
        <begin position="304"/>
        <end position="326"/>
    </location>
</feature>
<evidence type="ECO:0000256" key="1">
    <source>
        <dbReference type="ARBA" id="ARBA00004651"/>
    </source>
</evidence>
<feature type="transmembrane region" description="Helical" evidence="5">
    <location>
        <begin position="167"/>
        <end position="189"/>
    </location>
</feature>
<feature type="transmembrane region" description="Helical" evidence="5">
    <location>
        <begin position="130"/>
        <end position="155"/>
    </location>
</feature>
<evidence type="ECO:0000313" key="7">
    <source>
        <dbReference type="EMBL" id="RZT67096.1"/>
    </source>
</evidence>
<dbReference type="GO" id="GO:0022857">
    <property type="term" value="F:transmembrane transporter activity"/>
    <property type="evidence" value="ECO:0007669"/>
    <property type="project" value="InterPro"/>
</dbReference>
<feature type="transmembrane region" description="Helical" evidence="5">
    <location>
        <begin position="338"/>
        <end position="357"/>
    </location>
</feature>
<feature type="transmembrane region" description="Helical" evidence="5">
    <location>
        <begin position="363"/>
        <end position="385"/>
    </location>
</feature>
<dbReference type="PANTHER" id="PTHR23523:SF2">
    <property type="entry name" value="2-NITROIMIDAZOLE TRANSPORTER"/>
    <property type="match status" value="1"/>
</dbReference>
<feature type="transmembrane region" description="Helical" evidence="5">
    <location>
        <begin position="249"/>
        <end position="269"/>
    </location>
</feature>